<evidence type="ECO:0008006" key="4">
    <source>
        <dbReference type="Google" id="ProtNLM"/>
    </source>
</evidence>
<comment type="similarity">
    <text evidence="1">Belongs to the CTAG/PCC1 family.</text>
</comment>
<dbReference type="RefSeq" id="WP_009886467.1">
    <property type="nucleotide sequence ID" value="NZ_CP015363.1"/>
</dbReference>
<dbReference type="STRING" id="74969.FAD_1367"/>
<reference evidence="2 3" key="1">
    <citation type="submission" date="2011-10" db="EMBL/GenBank/DDBJ databases">
        <title>Metabolic and evolutionary patterns in the extreme acidophile Ferroplasma acidiphilum.</title>
        <authorList>
            <person name="Golyshina O.V."/>
            <person name="Kozyavkin S.A."/>
            <person name="Tatusov R.L."/>
            <person name="Slesarev A.I."/>
            <person name="Golyshin P.N."/>
        </authorList>
    </citation>
    <scope>NUCLEOTIDE SEQUENCE [LARGE SCALE GENOMIC DNA]</scope>
    <source>
        <strain evidence="3">Y</strain>
    </source>
</reference>
<accession>A0A1V0N561</accession>
<organism evidence="2 3">
    <name type="scientific">Ferroplasma acidiphilum</name>
    <dbReference type="NCBI Taxonomy" id="74969"/>
    <lineage>
        <taxon>Archaea</taxon>
        <taxon>Methanobacteriati</taxon>
        <taxon>Thermoplasmatota</taxon>
        <taxon>Thermoplasmata</taxon>
        <taxon>Thermoplasmatales</taxon>
        <taxon>Ferroplasmaceae</taxon>
        <taxon>Ferroplasma</taxon>
    </lineage>
</organism>
<dbReference type="NCBIfam" id="NF011470">
    <property type="entry name" value="PRK14887.1"/>
    <property type="match status" value="1"/>
</dbReference>
<evidence type="ECO:0000313" key="3">
    <source>
        <dbReference type="Proteomes" id="UP000192050"/>
    </source>
</evidence>
<evidence type="ECO:0000256" key="1">
    <source>
        <dbReference type="ARBA" id="ARBA00007073"/>
    </source>
</evidence>
<sequence length="77" mass="8798">MFRVKLTLKKSEYIKYLEAIRPEVTETFGRSSVAVKEDNSSIYIIITAPDTSSLRASVSSITRVLNVTKKIMEEDIW</sequence>
<dbReference type="EMBL" id="CP015363">
    <property type="protein sequence ID" value="ARD85229.1"/>
    <property type="molecule type" value="Genomic_DNA"/>
</dbReference>
<dbReference type="AlphaFoldDB" id="A0A1V0N561"/>
<dbReference type="InterPro" id="IPR015419">
    <property type="entry name" value="CTAG/Pcc1"/>
</dbReference>
<protein>
    <recommendedName>
        <fullName evidence="4">Transcription factor Pcc1</fullName>
    </recommendedName>
</protein>
<dbReference type="Pfam" id="PF09341">
    <property type="entry name" value="Pcc1"/>
    <property type="match status" value="1"/>
</dbReference>
<evidence type="ECO:0000313" key="2">
    <source>
        <dbReference type="EMBL" id="ARD85229.1"/>
    </source>
</evidence>
<dbReference type="Proteomes" id="UP000192050">
    <property type="component" value="Chromosome"/>
</dbReference>
<name>A0A1V0N561_9ARCH</name>
<gene>
    <name evidence="2" type="ORF">FAD_1367</name>
</gene>
<dbReference type="Gene3D" id="3.30.310.50">
    <property type="entry name" value="Alpha-D-phosphohexomutase, C-terminal domain"/>
    <property type="match status" value="1"/>
</dbReference>
<keyword evidence="3" id="KW-1185">Reference proteome</keyword>
<dbReference type="KEGG" id="fai:FAD_1367"/>
<dbReference type="GeneID" id="16024592"/>
<proteinExistence type="inferred from homology"/>